<organism evidence="1 2">
    <name type="scientific">Siccirubricoccus soli</name>
    <dbReference type="NCBI Taxonomy" id="2899147"/>
    <lineage>
        <taxon>Bacteria</taxon>
        <taxon>Pseudomonadati</taxon>
        <taxon>Pseudomonadota</taxon>
        <taxon>Alphaproteobacteria</taxon>
        <taxon>Acetobacterales</taxon>
        <taxon>Roseomonadaceae</taxon>
        <taxon>Siccirubricoccus</taxon>
    </lineage>
</organism>
<name>A0ABT1D396_9PROT</name>
<proteinExistence type="predicted"/>
<sequence length="282" mass="31848">MSITLDRPIADRTVTAVLNYLAPVQGRPRTYTYGPPAGEPRSTALPEPHAVTIHDARKAGEQFSLDRQGFAWLEAPTAIVDFGDEAAIRETYYPESAEIIRRATGADRVFIFDHTVRRRVTGAEDRGGGPRQPATRIHVDQTERSGPQRVRDLLPEEAEALLQGRVQVVNLWRPIRGPVLDSPLAFADARYFPFEDYVPTDLVYPDRVGEIYSVRYNPAHRWYYVPEMRREEALLIKCYDSATDGRARFVAHTAFENPAAPKDAPPRESIEIRSLVFHAPRA</sequence>
<dbReference type="PANTHER" id="PTHR34598">
    <property type="entry name" value="BLL6449 PROTEIN"/>
    <property type="match status" value="1"/>
</dbReference>
<dbReference type="InterPro" id="IPR044053">
    <property type="entry name" value="AsaB-like"/>
</dbReference>
<evidence type="ECO:0000313" key="1">
    <source>
        <dbReference type="EMBL" id="MCO6416398.1"/>
    </source>
</evidence>
<gene>
    <name evidence="1" type="ORF">JYK14_09485</name>
</gene>
<reference evidence="1 2" key="1">
    <citation type="submission" date="2021-12" db="EMBL/GenBank/DDBJ databases">
        <title>Siccirubricoccus leaddurans sp. nov., a high concentration Zn2+ tolerance bacterium.</title>
        <authorList>
            <person name="Cao Y."/>
        </authorList>
    </citation>
    <scope>NUCLEOTIDE SEQUENCE [LARGE SCALE GENOMIC DNA]</scope>
    <source>
        <strain evidence="1 2">KC 17139</strain>
    </source>
</reference>
<keyword evidence="2" id="KW-1185">Reference proteome</keyword>
<protein>
    <recommendedName>
        <fullName evidence="3">Methyltransferase</fullName>
    </recommendedName>
</protein>
<dbReference type="NCBIfam" id="NF041278">
    <property type="entry name" value="CmcJ_NvfI_EfuI"/>
    <property type="match status" value="1"/>
</dbReference>
<dbReference type="Proteomes" id="UP001523392">
    <property type="component" value="Unassembled WGS sequence"/>
</dbReference>
<dbReference type="RefSeq" id="WP_252953008.1">
    <property type="nucleotide sequence ID" value="NZ_JAFIRR010000057.1"/>
</dbReference>
<evidence type="ECO:0008006" key="3">
    <source>
        <dbReference type="Google" id="ProtNLM"/>
    </source>
</evidence>
<dbReference type="PANTHER" id="PTHR34598:SF3">
    <property type="entry name" value="OXIDOREDUCTASE AN1597"/>
    <property type="match status" value="1"/>
</dbReference>
<comment type="caution">
    <text evidence="1">The sequence shown here is derived from an EMBL/GenBank/DDBJ whole genome shotgun (WGS) entry which is preliminary data.</text>
</comment>
<evidence type="ECO:0000313" key="2">
    <source>
        <dbReference type="Proteomes" id="UP001523392"/>
    </source>
</evidence>
<accession>A0ABT1D396</accession>
<dbReference type="EMBL" id="JAFIRR010000057">
    <property type="protein sequence ID" value="MCO6416398.1"/>
    <property type="molecule type" value="Genomic_DNA"/>
</dbReference>